<dbReference type="HOGENOM" id="CLU_1719070_0_0_3"/>
<protein>
    <submittedName>
        <fullName evidence="2">Predicted transcriptional regulator</fullName>
    </submittedName>
</protein>
<dbReference type="GO" id="GO:0003677">
    <property type="term" value="F:DNA binding"/>
    <property type="evidence" value="ECO:0007669"/>
    <property type="project" value="InterPro"/>
</dbReference>
<dbReference type="SMART" id="SM00530">
    <property type="entry name" value="HTH_XRE"/>
    <property type="match status" value="1"/>
</dbReference>
<evidence type="ECO:0000313" key="3">
    <source>
        <dbReference type="Proteomes" id="UP000001405"/>
    </source>
</evidence>
<dbReference type="OrthoDB" id="562953at2"/>
<organism evidence="3">
    <name type="scientific">Atelocyanobacterium thalassa (isolate ALOHA)</name>
    <dbReference type="NCBI Taxonomy" id="1453429"/>
    <lineage>
        <taxon>Bacteria</taxon>
        <taxon>Bacillati</taxon>
        <taxon>Cyanobacteriota</taxon>
        <taxon>Cyanophyceae</taxon>
        <taxon>Oscillatoriophycideae</taxon>
        <taxon>Chroococcales</taxon>
        <taxon>Aphanothecaceae</taxon>
        <taxon>Candidatus Atelocyanobacterium</taxon>
        <taxon>Candidatus Atelocyanobacterium thalassae</taxon>
    </lineage>
</organism>
<dbReference type="Gene3D" id="1.10.260.40">
    <property type="entry name" value="lambda repressor-like DNA-binding domains"/>
    <property type="match status" value="1"/>
</dbReference>
<dbReference type="Pfam" id="PF01381">
    <property type="entry name" value="HTH_3"/>
    <property type="match status" value="1"/>
</dbReference>
<dbReference type="PROSITE" id="PS50943">
    <property type="entry name" value="HTH_CROC1"/>
    <property type="match status" value="1"/>
</dbReference>
<feature type="domain" description="HTH cro/C1-type" evidence="1">
    <location>
        <begin position="13"/>
        <end position="68"/>
    </location>
</feature>
<dbReference type="InterPro" id="IPR001387">
    <property type="entry name" value="Cro/C1-type_HTH"/>
</dbReference>
<reference evidence="2 3" key="1">
    <citation type="journal article" date="2010" name="Nature">
        <title>Metabolic streamlining in an open-ocean nitrogen-fixing cyanobacterium.</title>
        <authorList>
            <person name="Tripp H.J."/>
            <person name="Bench S.R."/>
            <person name="Turk K.A."/>
            <person name="Foster R.A."/>
            <person name="Desany B.A."/>
            <person name="Niazi F."/>
            <person name="Affourtit J.P."/>
            <person name="Zehr J.P."/>
        </authorList>
    </citation>
    <scope>NUCLEOTIDE SEQUENCE [LARGE SCALE GENOMIC DNA]</scope>
    <source>
        <strain evidence="3">ALOHA</strain>
    </source>
</reference>
<dbReference type="Proteomes" id="UP000001405">
    <property type="component" value="Chromosome"/>
</dbReference>
<sequence>MYPKDGETLDVYVKRCRLALKLTQSAMARKININTQSLGKIESGKTQKLNHKTRLGLAEILNVSETCIDSICRGVAITSEESPKICPKCWSPGHSLEAMWLDKRANYCFLCGSALIDRCMQCEQPIPSLKFRFCGYCGHPYNQQQEKTY</sequence>
<dbReference type="InterPro" id="IPR025874">
    <property type="entry name" value="DZR"/>
</dbReference>
<proteinExistence type="predicted"/>
<dbReference type="AlphaFoldDB" id="D3EQ86"/>
<accession>D3EQ86</accession>
<dbReference type="CDD" id="cd00093">
    <property type="entry name" value="HTH_XRE"/>
    <property type="match status" value="1"/>
</dbReference>
<gene>
    <name evidence="2" type="ordered locus">UCYN_09560</name>
</gene>
<dbReference type="EMBL" id="CP001842">
    <property type="protein sequence ID" value="ADB95636.1"/>
    <property type="molecule type" value="Genomic_DNA"/>
</dbReference>
<dbReference type="RefSeq" id="WP_012954323.1">
    <property type="nucleotide sequence ID" value="NC_013771.1"/>
</dbReference>
<dbReference type="Pfam" id="PF12773">
    <property type="entry name" value="DZR"/>
    <property type="match status" value="1"/>
</dbReference>
<dbReference type="InterPro" id="IPR010982">
    <property type="entry name" value="Lambda_DNA-bd_dom_sf"/>
</dbReference>
<dbReference type="KEGG" id="cyu:UCYN_09560"/>
<evidence type="ECO:0000313" key="2">
    <source>
        <dbReference type="EMBL" id="ADB95636.1"/>
    </source>
</evidence>
<name>D3EQ86_ATETH</name>
<keyword evidence="3" id="KW-1185">Reference proteome</keyword>
<dbReference type="STRING" id="1453429.UCYN_09560"/>
<dbReference type="SUPFAM" id="SSF47413">
    <property type="entry name" value="lambda repressor-like DNA-binding domains"/>
    <property type="match status" value="1"/>
</dbReference>
<evidence type="ECO:0000259" key="1">
    <source>
        <dbReference type="PROSITE" id="PS50943"/>
    </source>
</evidence>